<dbReference type="Pfam" id="PF08447">
    <property type="entry name" value="PAS_3"/>
    <property type="match status" value="1"/>
</dbReference>
<name>A0A518DRG1_9BACT</name>
<keyword evidence="5" id="KW-0902">Two-component regulatory system</keyword>
<dbReference type="AlphaFoldDB" id="A0A518DRG1"/>
<protein>
    <recommendedName>
        <fullName evidence="2">histidine kinase</fullName>
        <ecNumber evidence="2">2.7.13.3</ecNumber>
    </recommendedName>
</protein>
<evidence type="ECO:0000256" key="5">
    <source>
        <dbReference type="ARBA" id="ARBA00023012"/>
    </source>
</evidence>
<dbReference type="EMBL" id="CP036433">
    <property type="protein sequence ID" value="QDU94413.1"/>
    <property type="molecule type" value="Genomic_DNA"/>
</dbReference>
<accession>A0A518DRG1</accession>
<dbReference type="SUPFAM" id="SSF55874">
    <property type="entry name" value="ATPase domain of HSP90 chaperone/DNA topoisomerase II/histidine kinase"/>
    <property type="match status" value="1"/>
</dbReference>
<gene>
    <name evidence="8" type="primary">liaS_3</name>
    <name evidence="8" type="ORF">Pla8534_22030</name>
</gene>
<dbReference type="CDD" id="cd00130">
    <property type="entry name" value="PAS"/>
    <property type="match status" value="1"/>
</dbReference>
<evidence type="ECO:0000313" key="9">
    <source>
        <dbReference type="Proteomes" id="UP000317648"/>
    </source>
</evidence>
<dbReference type="OrthoDB" id="290376at2"/>
<dbReference type="CDD" id="cd16917">
    <property type="entry name" value="HATPase_UhpB-NarQ-NarX-like"/>
    <property type="match status" value="1"/>
</dbReference>
<dbReference type="SUPFAM" id="SSF55785">
    <property type="entry name" value="PYP-like sensor domain (PAS domain)"/>
    <property type="match status" value="2"/>
</dbReference>
<dbReference type="InterPro" id="IPR000700">
    <property type="entry name" value="PAS-assoc_C"/>
</dbReference>
<dbReference type="GO" id="GO:0004673">
    <property type="term" value="F:protein histidine kinase activity"/>
    <property type="evidence" value="ECO:0007669"/>
    <property type="project" value="UniProtKB-EC"/>
</dbReference>
<evidence type="ECO:0000259" key="6">
    <source>
        <dbReference type="PROSITE" id="PS50112"/>
    </source>
</evidence>
<evidence type="ECO:0000256" key="4">
    <source>
        <dbReference type="ARBA" id="ARBA00022777"/>
    </source>
</evidence>
<dbReference type="PROSITE" id="PS50113">
    <property type="entry name" value="PAC"/>
    <property type="match status" value="2"/>
</dbReference>
<dbReference type="InterPro" id="IPR035965">
    <property type="entry name" value="PAS-like_dom_sf"/>
</dbReference>
<dbReference type="Proteomes" id="UP000317648">
    <property type="component" value="Chromosome"/>
</dbReference>
<dbReference type="Gene3D" id="3.30.565.10">
    <property type="entry name" value="Histidine kinase-like ATPase, C-terminal domain"/>
    <property type="match status" value="1"/>
</dbReference>
<dbReference type="InterPro" id="IPR013656">
    <property type="entry name" value="PAS_4"/>
</dbReference>
<proteinExistence type="predicted"/>
<reference evidence="8 9" key="1">
    <citation type="submission" date="2019-02" db="EMBL/GenBank/DDBJ databases">
        <title>Deep-cultivation of Planctomycetes and their phenomic and genomic characterization uncovers novel biology.</title>
        <authorList>
            <person name="Wiegand S."/>
            <person name="Jogler M."/>
            <person name="Boedeker C."/>
            <person name="Pinto D."/>
            <person name="Vollmers J."/>
            <person name="Rivas-Marin E."/>
            <person name="Kohn T."/>
            <person name="Peeters S.H."/>
            <person name="Heuer A."/>
            <person name="Rast P."/>
            <person name="Oberbeckmann S."/>
            <person name="Bunk B."/>
            <person name="Jeske O."/>
            <person name="Meyerdierks A."/>
            <person name="Storesund J.E."/>
            <person name="Kallscheuer N."/>
            <person name="Luecker S."/>
            <person name="Lage O.M."/>
            <person name="Pohl T."/>
            <person name="Merkel B.J."/>
            <person name="Hornburger P."/>
            <person name="Mueller R.-W."/>
            <person name="Bruemmer F."/>
            <person name="Labrenz M."/>
            <person name="Spormann A.M."/>
            <person name="Op den Camp H."/>
            <person name="Overmann J."/>
            <person name="Amann R."/>
            <person name="Jetten M.S.M."/>
            <person name="Mascher T."/>
            <person name="Medema M.H."/>
            <person name="Devos D.P."/>
            <person name="Kaster A.-K."/>
            <person name="Ovreas L."/>
            <person name="Rohde M."/>
            <person name="Galperin M.Y."/>
            <person name="Jogler C."/>
        </authorList>
    </citation>
    <scope>NUCLEOTIDE SEQUENCE [LARGE SCALE GENOMIC DNA]</scope>
    <source>
        <strain evidence="8 9">Pla85_3_4</strain>
    </source>
</reference>
<comment type="catalytic activity">
    <reaction evidence="1">
        <text>ATP + protein L-histidine = ADP + protein N-phospho-L-histidine.</text>
        <dbReference type="EC" id="2.7.13.3"/>
    </reaction>
</comment>
<evidence type="ECO:0000256" key="1">
    <source>
        <dbReference type="ARBA" id="ARBA00000085"/>
    </source>
</evidence>
<evidence type="ECO:0000259" key="7">
    <source>
        <dbReference type="PROSITE" id="PS50113"/>
    </source>
</evidence>
<feature type="domain" description="PAS" evidence="6">
    <location>
        <begin position="166"/>
        <end position="199"/>
    </location>
</feature>
<keyword evidence="9" id="KW-1185">Reference proteome</keyword>
<sequence length="550" mass="62083">MSDPLTSAPEGMSTDAWLNLISSQIPAVMWTTNRKLEFTWGIGAGLKALGLRAHQLNGVSLHTYFKSDDPSFRPIDMHHRALAGQHVNYEQKWGGNVYESHLEPLRNDRQEIIGVVGIALDITRRVHAESQIKASAETFENLAHFLPAMLYQTRGNNDGSNFQTPYLSAFAEKFLGYTAEEVQKDPMLLLKAIHPDDQEAYYRKALASMANFTPFRFDFRAVAKDGVQRWLRACSQPDRLENNEMIYHGVAIDITDLVQERQELEQDVKRLSQYGSQWHQNLMFTTGKLTQETAQRTQIEQALQGNQRTLNDMVNRQDCERRRAADILHEDLLQRIIAAKYKLEGINLEQVGSHGRDLEETIVLLAEVIRQSTQLMSELHPTVPEGVSLTEALEQLVREAEMESDTKFDFIYDDIRPDTISKSLEVGVIRIVEEALSNIRRHSKALQATVELTQTSQCVMICIHDEGVGFNANEDVGIHTDEGGVFKPRQGDSANAQQQEEIPGGFRSIEQCVKLFGGRLTINSHPGQGARIHVELPTAIYSTPSESDFR</sequence>
<dbReference type="InterPro" id="IPR000014">
    <property type="entry name" value="PAS"/>
</dbReference>
<keyword evidence="4 8" id="KW-0418">Kinase</keyword>
<organism evidence="8 9">
    <name type="scientific">Lignipirellula cremea</name>
    <dbReference type="NCBI Taxonomy" id="2528010"/>
    <lineage>
        <taxon>Bacteria</taxon>
        <taxon>Pseudomonadati</taxon>
        <taxon>Planctomycetota</taxon>
        <taxon>Planctomycetia</taxon>
        <taxon>Pirellulales</taxon>
        <taxon>Pirellulaceae</taxon>
        <taxon>Lignipirellula</taxon>
    </lineage>
</organism>
<dbReference type="Gene3D" id="3.30.450.20">
    <property type="entry name" value="PAS domain"/>
    <property type="match status" value="2"/>
</dbReference>
<dbReference type="Pfam" id="PF02518">
    <property type="entry name" value="HATPase_c"/>
    <property type="match status" value="1"/>
</dbReference>
<dbReference type="InterPro" id="IPR050482">
    <property type="entry name" value="Sensor_HK_TwoCompSys"/>
</dbReference>
<dbReference type="InterPro" id="IPR001610">
    <property type="entry name" value="PAC"/>
</dbReference>
<dbReference type="RefSeq" id="WP_145052800.1">
    <property type="nucleotide sequence ID" value="NZ_CP036433.1"/>
</dbReference>
<dbReference type="GO" id="GO:0000160">
    <property type="term" value="P:phosphorelay signal transduction system"/>
    <property type="evidence" value="ECO:0007669"/>
    <property type="project" value="UniProtKB-KW"/>
</dbReference>
<dbReference type="KEGG" id="lcre:Pla8534_22030"/>
<evidence type="ECO:0000256" key="2">
    <source>
        <dbReference type="ARBA" id="ARBA00012438"/>
    </source>
</evidence>
<dbReference type="Pfam" id="PF08448">
    <property type="entry name" value="PAS_4"/>
    <property type="match status" value="1"/>
</dbReference>
<dbReference type="PANTHER" id="PTHR24421">
    <property type="entry name" value="NITRATE/NITRITE SENSOR PROTEIN NARX-RELATED"/>
    <property type="match status" value="1"/>
</dbReference>
<dbReference type="SMART" id="SM00086">
    <property type="entry name" value="PAC"/>
    <property type="match status" value="2"/>
</dbReference>
<dbReference type="InterPro" id="IPR036890">
    <property type="entry name" value="HATPase_C_sf"/>
</dbReference>
<keyword evidence="3 8" id="KW-0808">Transferase</keyword>
<dbReference type="NCBIfam" id="TIGR00229">
    <property type="entry name" value="sensory_box"/>
    <property type="match status" value="1"/>
</dbReference>
<dbReference type="InterPro" id="IPR003594">
    <property type="entry name" value="HATPase_dom"/>
</dbReference>
<evidence type="ECO:0000313" key="8">
    <source>
        <dbReference type="EMBL" id="QDU94413.1"/>
    </source>
</evidence>
<feature type="domain" description="PAC" evidence="7">
    <location>
        <begin position="215"/>
        <end position="266"/>
    </location>
</feature>
<dbReference type="PANTHER" id="PTHR24421:SF10">
    <property type="entry name" value="NITRATE_NITRITE SENSOR PROTEIN NARQ"/>
    <property type="match status" value="1"/>
</dbReference>
<feature type="domain" description="PAC" evidence="7">
    <location>
        <begin position="83"/>
        <end position="134"/>
    </location>
</feature>
<dbReference type="PROSITE" id="PS50112">
    <property type="entry name" value="PAS"/>
    <property type="match status" value="1"/>
</dbReference>
<dbReference type="InterPro" id="IPR013655">
    <property type="entry name" value="PAS_fold_3"/>
</dbReference>
<evidence type="ECO:0000256" key="3">
    <source>
        <dbReference type="ARBA" id="ARBA00022679"/>
    </source>
</evidence>
<dbReference type="EC" id="2.7.13.3" evidence="2"/>